<dbReference type="PRINTS" id="PR00151">
    <property type="entry name" value="PORPHBDMNASE"/>
</dbReference>
<protein>
    <recommendedName>
        <fullName evidence="8">Porphobilinogen deaminase</fullName>
        <shortName evidence="8">PBG</shortName>
        <ecNumber evidence="8">2.5.1.61</ecNumber>
    </recommendedName>
    <alternativeName>
        <fullName evidence="8">Hydroxymethylbilane synthase</fullName>
        <shortName evidence="8">HMBS</shortName>
    </alternativeName>
    <alternativeName>
        <fullName evidence="8">Pre-uroporphyrinogen synthase</fullName>
    </alternativeName>
</protein>
<keyword evidence="5 8" id="KW-0808">Transferase</keyword>
<dbReference type="UniPathway" id="UPA00251">
    <property type="reaction ID" value="UER00319"/>
</dbReference>
<comment type="pathway">
    <text evidence="2 8">Porphyrin-containing compound metabolism; protoporphyrin-IX biosynthesis; coproporphyrinogen-III from 5-aminolevulinate: step 2/4.</text>
</comment>
<dbReference type="InterPro" id="IPR000860">
    <property type="entry name" value="HemC"/>
</dbReference>
<dbReference type="OrthoDB" id="9810298at2"/>
<dbReference type="SUPFAM" id="SSF54782">
    <property type="entry name" value="Porphobilinogen deaminase (hydroxymethylbilane synthase), C-terminal domain"/>
    <property type="match status" value="1"/>
</dbReference>
<dbReference type="InterPro" id="IPR022417">
    <property type="entry name" value="Porphobilin_deaminase_N"/>
</dbReference>
<comment type="catalytic activity">
    <reaction evidence="7 8">
        <text>4 porphobilinogen + H2O = hydroxymethylbilane + 4 NH4(+)</text>
        <dbReference type="Rhea" id="RHEA:13185"/>
        <dbReference type="ChEBI" id="CHEBI:15377"/>
        <dbReference type="ChEBI" id="CHEBI:28938"/>
        <dbReference type="ChEBI" id="CHEBI:57845"/>
        <dbReference type="ChEBI" id="CHEBI:58126"/>
        <dbReference type="EC" id="2.5.1.61"/>
    </reaction>
</comment>
<evidence type="ECO:0000259" key="10">
    <source>
        <dbReference type="Pfam" id="PF03900"/>
    </source>
</evidence>
<dbReference type="RefSeq" id="WP_012777933.1">
    <property type="nucleotide sequence ID" value="NC_012982.1"/>
</dbReference>
<reference evidence="12" key="1">
    <citation type="journal article" date="2011" name="J. Bacteriol.">
        <title>Genome sequences of eight morphologically diverse alphaproteobacteria.</title>
        <authorList>
            <consortium name="US DOE Joint Genome Institute"/>
            <person name="Brown P.J."/>
            <person name="Kysela D.T."/>
            <person name="Buechlein A."/>
            <person name="Hemmerich C."/>
            <person name="Brun Y.V."/>
        </authorList>
    </citation>
    <scope>NUCLEOTIDE SEQUENCE [LARGE SCALE GENOMIC DNA]</scope>
    <source>
        <strain evidence="12">ATCC 49814 / DSM 5838 / IFAM 1418</strain>
    </source>
</reference>
<dbReference type="PANTHER" id="PTHR11557:SF0">
    <property type="entry name" value="PORPHOBILINOGEN DEAMINASE"/>
    <property type="match status" value="1"/>
</dbReference>
<dbReference type="SUPFAM" id="SSF53850">
    <property type="entry name" value="Periplasmic binding protein-like II"/>
    <property type="match status" value="1"/>
</dbReference>
<dbReference type="PROSITE" id="PS00533">
    <property type="entry name" value="PORPHOBILINOGEN_DEAM"/>
    <property type="match status" value="1"/>
</dbReference>
<feature type="modified residue" description="S-(dipyrrolylmethanemethyl)cysteine" evidence="8">
    <location>
        <position position="258"/>
    </location>
</feature>
<dbReference type="Gene3D" id="3.30.160.40">
    <property type="entry name" value="Porphobilinogen deaminase, C-terminal domain"/>
    <property type="match status" value="1"/>
</dbReference>
<dbReference type="PANTHER" id="PTHR11557">
    <property type="entry name" value="PORPHOBILINOGEN DEAMINASE"/>
    <property type="match status" value="1"/>
</dbReference>
<dbReference type="HOGENOM" id="CLU_019704_1_0_5"/>
<organism evidence="11 12">
    <name type="scientific">Hirschia baltica (strain ATCC 49814 / DSM 5838 / IFAM 1418)</name>
    <dbReference type="NCBI Taxonomy" id="582402"/>
    <lineage>
        <taxon>Bacteria</taxon>
        <taxon>Pseudomonadati</taxon>
        <taxon>Pseudomonadota</taxon>
        <taxon>Alphaproteobacteria</taxon>
        <taxon>Hyphomonadales</taxon>
        <taxon>Hyphomonadaceae</taxon>
        <taxon>Hirschia</taxon>
    </lineage>
</organism>
<evidence type="ECO:0000256" key="2">
    <source>
        <dbReference type="ARBA" id="ARBA00004735"/>
    </source>
</evidence>
<dbReference type="STRING" id="582402.Hbal_0073"/>
<comment type="subunit">
    <text evidence="4 8">Monomer.</text>
</comment>
<dbReference type="Proteomes" id="UP000002745">
    <property type="component" value="Chromosome"/>
</dbReference>
<dbReference type="InterPro" id="IPR036803">
    <property type="entry name" value="Porphobilinogen_deaminase_C_sf"/>
</dbReference>
<evidence type="ECO:0000313" key="12">
    <source>
        <dbReference type="Proteomes" id="UP000002745"/>
    </source>
</evidence>
<dbReference type="GO" id="GO:0004418">
    <property type="term" value="F:hydroxymethylbilane synthase activity"/>
    <property type="evidence" value="ECO:0007669"/>
    <property type="project" value="UniProtKB-UniRule"/>
</dbReference>
<dbReference type="AlphaFoldDB" id="C6XKH7"/>
<evidence type="ECO:0000256" key="8">
    <source>
        <dbReference type="HAMAP-Rule" id="MF_00260"/>
    </source>
</evidence>
<name>C6XKH7_HIRBI</name>
<dbReference type="GO" id="GO:0006782">
    <property type="term" value="P:protoporphyrinogen IX biosynthetic process"/>
    <property type="evidence" value="ECO:0007669"/>
    <property type="project" value="UniProtKB-UniRule"/>
</dbReference>
<comment type="similarity">
    <text evidence="3 8">Belongs to the HMBS family.</text>
</comment>
<dbReference type="Pfam" id="PF01379">
    <property type="entry name" value="Porphobil_deam"/>
    <property type="match status" value="1"/>
</dbReference>
<evidence type="ECO:0000259" key="9">
    <source>
        <dbReference type="Pfam" id="PF01379"/>
    </source>
</evidence>
<keyword evidence="12" id="KW-1185">Reference proteome</keyword>
<feature type="domain" description="Porphobilinogen deaminase N-terminal" evidence="9">
    <location>
        <begin position="21"/>
        <end position="225"/>
    </location>
</feature>
<dbReference type="eggNOG" id="COG0181">
    <property type="taxonomic scope" value="Bacteria"/>
</dbReference>
<dbReference type="PIRSF" id="PIRSF001438">
    <property type="entry name" value="4pyrrol_synth_OHMeBilane_synth"/>
    <property type="match status" value="1"/>
</dbReference>
<evidence type="ECO:0000313" key="11">
    <source>
        <dbReference type="EMBL" id="ACT57775.1"/>
    </source>
</evidence>
<accession>C6XKH7</accession>
<gene>
    <name evidence="8" type="primary">hemC</name>
    <name evidence="11" type="ordered locus">Hbal_0073</name>
</gene>
<evidence type="ECO:0000256" key="1">
    <source>
        <dbReference type="ARBA" id="ARBA00002869"/>
    </source>
</evidence>
<dbReference type="EC" id="2.5.1.61" evidence="8"/>
<dbReference type="GO" id="GO:0005737">
    <property type="term" value="C:cytoplasm"/>
    <property type="evidence" value="ECO:0007669"/>
    <property type="project" value="UniProtKB-UniRule"/>
</dbReference>
<proteinExistence type="inferred from homology"/>
<feature type="domain" description="Porphobilinogen deaminase C-terminal" evidence="10">
    <location>
        <begin position="243"/>
        <end position="314"/>
    </location>
</feature>
<dbReference type="EMBL" id="CP001678">
    <property type="protein sequence ID" value="ACT57775.1"/>
    <property type="molecule type" value="Genomic_DNA"/>
</dbReference>
<dbReference type="InterPro" id="IPR022419">
    <property type="entry name" value="Porphobilin_deaminase_cofac_BS"/>
</dbReference>
<dbReference type="NCBIfam" id="TIGR00212">
    <property type="entry name" value="hemC"/>
    <property type="match status" value="1"/>
</dbReference>
<evidence type="ECO:0000256" key="7">
    <source>
        <dbReference type="ARBA" id="ARBA00048169"/>
    </source>
</evidence>
<comment type="function">
    <text evidence="1 8">Tetrapolymerization of the monopyrrole PBG into the hydroxymethylbilane pre-uroporphyrinogen in several discrete steps.</text>
</comment>
<comment type="miscellaneous">
    <text evidence="8">The porphobilinogen subunits are added to the dipyrromethane group.</text>
</comment>
<comment type="cofactor">
    <cofactor evidence="8">
        <name>dipyrromethane</name>
        <dbReference type="ChEBI" id="CHEBI:60342"/>
    </cofactor>
    <text evidence="8">Binds 1 dipyrromethane group covalently.</text>
</comment>
<evidence type="ECO:0000256" key="6">
    <source>
        <dbReference type="ARBA" id="ARBA00023244"/>
    </source>
</evidence>
<dbReference type="KEGG" id="hba:Hbal_0073"/>
<dbReference type="HAMAP" id="MF_00260">
    <property type="entry name" value="Porphobil_deam"/>
    <property type="match status" value="1"/>
</dbReference>
<evidence type="ECO:0000256" key="3">
    <source>
        <dbReference type="ARBA" id="ARBA00005638"/>
    </source>
</evidence>
<sequence length="323" mass="35046">MSNKNSTQTQAKPLTNSTQIVKIGARGSPLAVQQAEDFAARFKEIVGNTVEIEIHTFTTSGDQLLDKRLQDAGGKGLFTRELDIAQLSGRIDIVVHSLKDVPTVLPDGLQMGCYLPREDPRDALFGKVGNIKDLPHGATLGTASLRRSAQALALRPDLKIVMFRGNVQTRLRKLEEGQADATLLAAAGLNRLGMTDKAAGFMPKEEMLPACGQGIVCTTLTNNAEDWIFKACLQIDVLESRIAAIAERAFLKRLDGSCRTPIAGHLSFNETGVDMRGEVLADDGSKRWFSQMSLDTIPDENQAASLGFELGEKVAKLRDNKGQ</sequence>
<dbReference type="Gene3D" id="3.40.190.10">
    <property type="entry name" value="Periplasmic binding protein-like II"/>
    <property type="match status" value="2"/>
</dbReference>
<dbReference type="InterPro" id="IPR022418">
    <property type="entry name" value="Porphobilinogen_deaminase_C"/>
</dbReference>
<keyword evidence="6 8" id="KW-0627">Porphyrin biosynthesis</keyword>
<dbReference type="Pfam" id="PF03900">
    <property type="entry name" value="Porphobil_deamC"/>
    <property type="match status" value="1"/>
</dbReference>
<dbReference type="FunFam" id="3.40.190.10:FF:000005">
    <property type="entry name" value="Porphobilinogen deaminase"/>
    <property type="match status" value="1"/>
</dbReference>
<evidence type="ECO:0000256" key="4">
    <source>
        <dbReference type="ARBA" id="ARBA00011245"/>
    </source>
</evidence>
<evidence type="ECO:0000256" key="5">
    <source>
        <dbReference type="ARBA" id="ARBA00022679"/>
    </source>
</evidence>